<feature type="compositionally biased region" description="Basic and acidic residues" evidence="2">
    <location>
        <begin position="11"/>
        <end position="20"/>
    </location>
</feature>
<dbReference type="Proteomes" id="UP000009328">
    <property type="component" value="Unassembled WGS sequence"/>
</dbReference>
<evidence type="ECO:0000313" key="4">
    <source>
        <dbReference type="EMBL" id="CCH40567.1"/>
    </source>
</evidence>
<feature type="compositionally biased region" description="Basic and acidic residues" evidence="2">
    <location>
        <begin position="61"/>
        <end position="74"/>
    </location>
</feature>
<keyword evidence="5" id="KW-1185">Reference proteome</keyword>
<feature type="compositionally biased region" description="Acidic residues" evidence="2">
    <location>
        <begin position="249"/>
        <end position="274"/>
    </location>
</feature>
<dbReference type="GO" id="GO:0031201">
    <property type="term" value="C:SNARE complex"/>
    <property type="evidence" value="ECO:0007669"/>
    <property type="project" value="TreeGrafter"/>
</dbReference>
<evidence type="ECO:0000259" key="3">
    <source>
        <dbReference type="PROSITE" id="PS50192"/>
    </source>
</evidence>
<dbReference type="InParanoid" id="K0KE96"/>
<feature type="domain" description="T-SNARE coiled-coil homology" evidence="3">
    <location>
        <begin position="459"/>
        <end position="521"/>
    </location>
</feature>
<dbReference type="CDD" id="cd15857">
    <property type="entry name" value="SNARE_SEC9C"/>
    <property type="match status" value="1"/>
</dbReference>
<dbReference type="SUPFAM" id="SSF58038">
    <property type="entry name" value="SNARE fusion complex"/>
    <property type="match status" value="2"/>
</dbReference>
<dbReference type="GO" id="GO:0005886">
    <property type="term" value="C:plasma membrane"/>
    <property type="evidence" value="ECO:0007669"/>
    <property type="project" value="TreeGrafter"/>
</dbReference>
<feature type="compositionally biased region" description="Low complexity" evidence="2">
    <location>
        <begin position="197"/>
        <end position="207"/>
    </location>
</feature>
<dbReference type="CDD" id="cd15886">
    <property type="entry name" value="SNARE_SEC9N"/>
    <property type="match status" value="1"/>
</dbReference>
<dbReference type="GO" id="GO:0006906">
    <property type="term" value="P:vesicle fusion"/>
    <property type="evidence" value="ECO:0007669"/>
    <property type="project" value="TreeGrafter"/>
</dbReference>
<dbReference type="PANTHER" id="PTHR19305">
    <property type="entry name" value="SYNAPTOSOMAL ASSOCIATED PROTEIN"/>
    <property type="match status" value="1"/>
</dbReference>
<organism evidence="4 5">
    <name type="scientific">Wickerhamomyces ciferrii (strain ATCC 14091 / BCRC 22168 / CBS 111 / JCM 3599 / NBRC 0793 / NRRL Y-1031 F-60-10)</name>
    <name type="common">Yeast</name>
    <name type="synonym">Pichia ciferrii</name>
    <dbReference type="NCBI Taxonomy" id="1206466"/>
    <lineage>
        <taxon>Eukaryota</taxon>
        <taxon>Fungi</taxon>
        <taxon>Dikarya</taxon>
        <taxon>Ascomycota</taxon>
        <taxon>Saccharomycotina</taxon>
        <taxon>Saccharomycetes</taxon>
        <taxon>Phaffomycetales</taxon>
        <taxon>Wickerhamomycetaceae</taxon>
        <taxon>Wickerhamomyces</taxon>
    </lineage>
</organism>
<feature type="compositionally biased region" description="Low complexity" evidence="2">
    <location>
        <begin position="92"/>
        <end position="127"/>
    </location>
</feature>
<dbReference type="PROSITE" id="PS50192">
    <property type="entry name" value="T_SNARE"/>
    <property type="match status" value="1"/>
</dbReference>
<reference evidence="4 5" key="1">
    <citation type="journal article" date="2012" name="Eukaryot. Cell">
        <title>Draft genome sequence of Wickerhamomyces ciferrii NRRL Y-1031 F-60-10.</title>
        <authorList>
            <person name="Schneider J."/>
            <person name="Andrea H."/>
            <person name="Blom J."/>
            <person name="Jaenicke S."/>
            <person name="Ruckert C."/>
            <person name="Schorsch C."/>
            <person name="Szczepanowski R."/>
            <person name="Farwick M."/>
            <person name="Goesmann A."/>
            <person name="Puhler A."/>
            <person name="Schaffer S."/>
            <person name="Tauch A."/>
            <person name="Kohler T."/>
            <person name="Brinkrolf K."/>
        </authorList>
    </citation>
    <scope>NUCLEOTIDE SEQUENCE [LARGE SCALE GENOMIC DNA]</scope>
    <source>
        <strain evidence="5">ATCC 14091 / BCRC 22168 / CBS 111 / JCM 3599 / NBRC 0793 / NRRL Y-1031 F-60-10</strain>
    </source>
</reference>
<dbReference type="EMBL" id="CAIF01000001">
    <property type="protein sequence ID" value="CCH40567.1"/>
    <property type="molecule type" value="Genomic_DNA"/>
</dbReference>
<feature type="compositionally biased region" description="Polar residues" evidence="2">
    <location>
        <begin position="414"/>
        <end position="436"/>
    </location>
</feature>
<sequence>MGIKNFFKVKPPSEEDVDKKVRDEMNEFGIPIKSSKKKPQLFSAYNNFANDKSEKKIYAPKGYEDHALNNRGEKVIIPGQQDGNNGPYDDVQPQGQSQGQSQGPSSSSSNPYSTLNSTNSYGSNNSNPYGQSTAISSNPYAQSSAASSSNPYAQQSAGSSNPYASQRGQSYDQGSIRSSRTQQGQSYGNKPQPNPYSSKSSLSKQQSYVGNSNQTALDEEDLNEIPDNSSTRPPSYRQQQMEHPRDQQFDFEDLNQVPEEEEDLNQYGDQELEQEQQLSPEELEELEKQRQEDEEVEGIKNQMRFIKQDSVASTRNTLRMAREAEESGKNTMGMLGNQSETMYNIERNLDLAKTQDKIAKEKVAELKHYNRNILKPSVQNPFTKSRRLREKEEKIKNDRLQSKLIQDQQRRELSQSTNRIKNSLNDGENPADSITSKYKREKYLNQAKQYQFEADSEDDEMENEIGENVDEIGKIAGRLKKLAMNQGEEIDRQNYRLRNVEEEMNDLDINVHLNTTRLAGTR</sequence>
<feature type="compositionally biased region" description="Polar residues" evidence="2">
    <location>
        <begin position="128"/>
        <end position="191"/>
    </location>
</feature>
<dbReference type="GO" id="GO:0006887">
    <property type="term" value="P:exocytosis"/>
    <property type="evidence" value="ECO:0007669"/>
    <property type="project" value="TreeGrafter"/>
</dbReference>
<feature type="compositionally biased region" description="Polar residues" evidence="2">
    <location>
        <begin position="226"/>
        <end position="239"/>
    </location>
</feature>
<evidence type="ECO:0000256" key="2">
    <source>
        <dbReference type="SAM" id="MobiDB-lite"/>
    </source>
</evidence>
<evidence type="ECO:0000256" key="1">
    <source>
        <dbReference type="ARBA" id="ARBA00009480"/>
    </source>
</evidence>
<dbReference type="AlphaFoldDB" id="K0KE96"/>
<dbReference type="HOGENOM" id="CLU_020823_1_0_1"/>
<dbReference type="Gene3D" id="1.20.5.110">
    <property type="match status" value="2"/>
</dbReference>
<dbReference type="STRING" id="1206466.K0KE96"/>
<dbReference type="PANTHER" id="PTHR19305:SF9">
    <property type="entry name" value="SYNAPTOSOMAL-ASSOCIATED PROTEIN 29"/>
    <property type="match status" value="1"/>
</dbReference>
<proteinExistence type="inferred from homology"/>
<comment type="caution">
    <text evidence="4">The sequence shown here is derived from an EMBL/GenBank/DDBJ whole genome shotgun (WGS) entry which is preliminary data.</text>
</comment>
<dbReference type="GO" id="GO:0005484">
    <property type="term" value="F:SNAP receptor activity"/>
    <property type="evidence" value="ECO:0007669"/>
    <property type="project" value="TreeGrafter"/>
</dbReference>
<protein>
    <recommendedName>
        <fullName evidence="3">t-SNARE coiled-coil homology domain-containing protein</fullName>
    </recommendedName>
</protein>
<name>K0KE96_WICCF</name>
<dbReference type="eggNOG" id="KOG3065">
    <property type="taxonomic scope" value="Eukaryota"/>
</dbReference>
<dbReference type="SMART" id="SM00397">
    <property type="entry name" value="t_SNARE"/>
    <property type="match status" value="2"/>
</dbReference>
<comment type="similarity">
    <text evidence="1">Belongs to the SNAP-25 family.</text>
</comment>
<dbReference type="InterPro" id="IPR000727">
    <property type="entry name" value="T_SNARE_dom"/>
</dbReference>
<dbReference type="FunCoup" id="K0KE96">
    <property type="interactions" value="80"/>
</dbReference>
<gene>
    <name evidence="4" type="ORF">BN7_100</name>
</gene>
<feature type="region of interest" description="Disordered" evidence="2">
    <location>
        <begin position="377"/>
        <end position="440"/>
    </location>
</feature>
<feature type="compositionally biased region" description="Basic and acidic residues" evidence="2">
    <location>
        <begin position="389"/>
        <end position="401"/>
    </location>
</feature>
<evidence type="ECO:0000313" key="5">
    <source>
        <dbReference type="Proteomes" id="UP000009328"/>
    </source>
</evidence>
<feature type="region of interest" description="Disordered" evidence="2">
    <location>
        <begin position="61"/>
        <end position="301"/>
    </location>
</feature>
<feature type="region of interest" description="Disordered" evidence="2">
    <location>
        <begin position="1"/>
        <end position="20"/>
    </location>
</feature>
<dbReference type="GO" id="GO:0019905">
    <property type="term" value="F:syntaxin binding"/>
    <property type="evidence" value="ECO:0007669"/>
    <property type="project" value="TreeGrafter"/>
</dbReference>
<accession>K0KE96</accession>